<sequence length="138" mass="15898">MDAEKDNQALVHLFRYLDPKANPPSPQELLDDPYSIALFLRKIRPKGETEHQEIVGLVILTRIFDSGKGIISTMALQSRYEGYHIEKIMMESVVTISQNLGIKTLEILINPHQKELRNALRVSGLTLEYEQELYRYSL</sequence>
<evidence type="ECO:0000259" key="1">
    <source>
        <dbReference type="PROSITE" id="PS51186"/>
    </source>
</evidence>
<organism evidence="2 3">
    <name type="scientific">Candidatus Ryanbacteria bacterium RIFCSPHIGHO2_01_FULL_48_27</name>
    <dbReference type="NCBI Taxonomy" id="1802115"/>
    <lineage>
        <taxon>Bacteria</taxon>
        <taxon>Candidatus Ryaniibacteriota</taxon>
    </lineage>
</organism>
<gene>
    <name evidence="2" type="ORF">A2756_00580</name>
</gene>
<dbReference type="GO" id="GO:0016747">
    <property type="term" value="F:acyltransferase activity, transferring groups other than amino-acyl groups"/>
    <property type="evidence" value="ECO:0007669"/>
    <property type="project" value="InterPro"/>
</dbReference>
<proteinExistence type="predicted"/>
<accession>A0A1G2G6A2</accession>
<evidence type="ECO:0000313" key="3">
    <source>
        <dbReference type="Proteomes" id="UP000177785"/>
    </source>
</evidence>
<dbReference type="SUPFAM" id="SSF55729">
    <property type="entry name" value="Acyl-CoA N-acyltransferases (Nat)"/>
    <property type="match status" value="1"/>
</dbReference>
<name>A0A1G2G6A2_9BACT</name>
<evidence type="ECO:0000313" key="2">
    <source>
        <dbReference type="EMBL" id="OGZ45500.1"/>
    </source>
</evidence>
<reference evidence="2 3" key="1">
    <citation type="journal article" date="2016" name="Nat. Commun.">
        <title>Thousands of microbial genomes shed light on interconnected biogeochemical processes in an aquifer system.</title>
        <authorList>
            <person name="Anantharaman K."/>
            <person name="Brown C.T."/>
            <person name="Hug L.A."/>
            <person name="Sharon I."/>
            <person name="Castelle C.J."/>
            <person name="Probst A.J."/>
            <person name="Thomas B.C."/>
            <person name="Singh A."/>
            <person name="Wilkins M.J."/>
            <person name="Karaoz U."/>
            <person name="Brodie E.L."/>
            <person name="Williams K.H."/>
            <person name="Hubbard S.S."/>
            <person name="Banfield J.F."/>
        </authorList>
    </citation>
    <scope>NUCLEOTIDE SEQUENCE [LARGE SCALE GENOMIC DNA]</scope>
</reference>
<dbReference type="EMBL" id="MHNL01000006">
    <property type="protein sequence ID" value="OGZ45500.1"/>
    <property type="molecule type" value="Genomic_DNA"/>
</dbReference>
<dbReference type="InterPro" id="IPR016181">
    <property type="entry name" value="Acyl_CoA_acyltransferase"/>
</dbReference>
<protein>
    <recommendedName>
        <fullName evidence="1">N-acetyltransferase domain-containing protein</fullName>
    </recommendedName>
</protein>
<dbReference type="Proteomes" id="UP000177785">
    <property type="component" value="Unassembled WGS sequence"/>
</dbReference>
<dbReference type="InterPro" id="IPR000182">
    <property type="entry name" value="GNAT_dom"/>
</dbReference>
<comment type="caution">
    <text evidence="2">The sequence shown here is derived from an EMBL/GenBank/DDBJ whole genome shotgun (WGS) entry which is preliminary data.</text>
</comment>
<dbReference type="PROSITE" id="PS51186">
    <property type="entry name" value="GNAT"/>
    <property type="match status" value="1"/>
</dbReference>
<dbReference type="AlphaFoldDB" id="A0A1G2G6A2"/>
<feature type="domain" description="N-acetyltransferase" evidence="1">
    <location>
        <begin position="1"/>
        <end position="138"/>
    </location>
</feature>